<feature type="transmembrane region" description="Helical" evidence="12">
    <location>
        <begin position="108"/>
        <end position="125"/>
    </location>
</feature>
<evidence type="ECO:0000256" key="12">
    <source>
        <dbReference type="SAM" id="Phobius"/>
    </source>
</evidence>
<dbReference type="Proteomes" id="UP000637002">
    <property type="component" value="Unassembled WGS sequence"/>
</dbReference>
<keyword evidence="2" id="KW-0597">Phosphoprotein</keyword>
<comment type="caution">
    <text evidence="14">The sequence shown here is derived from an EMBL/GenBank/DDBJ whole genome shotgun (WGS) entry which is preliminary data.</text>
</comment>
<dbReference type="AlphaFoldDB" id="A0A916UKI2"/>
<evidence type="ECO:0000313" key="15">
    <source>
        <dbReference type="Proteomes" id="UP000637002"/>
    </source>
</evidence>
<protein>
    <recommendedName>
        <fullName evidence="13">Sensor protein KdpD transmembrane domain-containing protein</fullName>
    </recommendedName>
</protein>
<feature type="region of interest" description="Disordered" evidence="11">
    <location>
        <begin position="1"/>
        <end position="23"/>
    </location>
</feature>
<evidence type="ECO:0000256" key="9">
    <source>
        <dbReference type="ARBA" id="ARBA00023012"/>
    </source>
</evidence>
<keyword evidence="5" id="KW-0547">Nucleotide-binding</keyword>
<keyword evidence="10 12" id="KW-0472">Membrane</keyword>
<evidence type="ECO:0000256" key="5">
    <source>
        <dbReference type="ARBA" id="ARBA00022741"/>
    </source>
</evidence>
<dbReference type="Gene3D" id="1.20.120.620">
    <property type="entry name" value="Backbone structure of the membrane domain of e. Coli histidine kinase receptor kdpd"/>
    <property type="match status" value="1"/>
</dbReference>
<evidence type="ECO:0000256" key="7">
    <source>
        <dbReference type="ARBA" id="ARBA00022840"/>
    </source>
</evidence>
<dbReference type="PANTHER" id="PTHR45569">
    <property type="entry name" value="SENSOR PROTEIN KDPD"/>
    <property type="match status" value="1"/>
</dbReference>
<accession>A0A916UKI2</accession>
<keyword evidence="8 12" id="KW-1133">Transmembrane helix</keyword>
<dbReference type="InterPro" id="IPR052023">
    <property type="entry name" value="Histidine_kinase_KdpD"/>
</dbReference>
<dbReference type="PANTHER" id="PTHR45569:SF1">
    <property type="entry name" value="SENSOR PROTEIN KDPD"/>
    <property type="match status" value="1"/>
</dbReference>
<gene>
    <name evidence="14" type="ORF">GCM10010994_37620</name>
</gene>
<dbReference type="GO" id="GO:0000155">
    <property type="term" value="F:phosphorelay sensor kinase activity"/>
    <property type="evidence" value="ECO:0007669"/>
    <property type="project" value="TreeGrafter"/>
</dbReference>
<evidence type="ECO:0000256" key="8">
    <source>
        <dbReference type="ARBA" id="ARBA00022989"/>
    </source>
</evidence>
<evidence type="ECO:0000256" key="10">
    <source>
        <dbReference type="ARBA" id="ARBA00023136"/>
    </source>
</evidence>
<evidence type="ECO:0000256" key="4">
    <source>
        <dbReference type="ARBA" id="ARBA00022692"/>
    </source>
</evidence>
<evidence type="ECO:0000259" key="13">
    <source>
        <dbReference type="Pfam" id="PF13493"/>
    </source>
</evidence>
<evidence type="ECO:0000256" key="6">
    <source>
        <dbReference type="ARBA" id="ARBA00022777"/>
    </source>
</evidence>
<evidence type="ECO:0000256" key="1">
    <source>
        <dbReference type="ARBA" id="ARBA00004141"/>
    </source>
</evidence>
<keyword evidence="15" id="KW-1185">Reference proteome</keyword>
<comment type="subcellular location">
    <subcellularLocation>
        <location evidence="1">Membrane</location>
        <topology evidence="1">Multi-pass membrane protein</topology>
    </subcellularLocation>
</comment>
<keyword evidence="4 12" id="KW-0812">Transmembrane</keyword>
<feature type="transmembrane region" description="Helical" evidence="12">
    <location>
        <begin position="29"/>
        <end position="49"/>
    </location>
</feature>
<evidence type="ECO:0000256" key="11">
    <source>
        <dbReference type="SAM" id="MobiDB-lite"/>
    </source>
</evidence>
<dbReference type="Pfam" id="PF13493">
    <property type="entry name" value="DUF4118"/>
    <property type="match status" value="1"/>
</dbReference>
<feature type="domain" description="Sensor protein KdpD transmembrane" evidence="13">
    <location>
        <begin position="32"/>
        <end position="136"/>
    </location>
</feature>
<proteinExistence type="predicted"/>
<dbReference type="RefSeq" id="WP_188610703.1">
    <property type="nucleotide sequence ID" value="NZ_BMGG01000006.1"/>
</dbReference>
<evidence type="ECO:0000313" key="14">
    <source>
        <dbReference type="EMBL" id="GGC75637.1"/>
    </source>
</evidence>
<dbReference type="GO" id="GO:0005524">
    <property type="term" value="F:ATP binding"/>
    <property type="evidence" value="ECO:0007669"/>
    <property type="project" value="UniProtKB-KW"/>
</dbReference>
<dbReference type="InterPro" id="IPR038318">
    <property type="entry name" value="KdpD_sf"/>
</dbReference>
<evidence type="ECO:0000256" key="2">
    <source>
        <dbReference type="ARBA" id="ARBA00022553"/>
    </source>
</evidence>
<evidence type="ECO:0000256" key="3">
    <source>
        <dbReference type="ARBA" id="ARBA00022679"/>
    </source>
</evidence>
<keyword evidence="3" id="KW-0808">Transferase</keyword>
<keyword evidence="6" id="KW-0418">Kinase</keyword>
<organism evidence="14 15">
    <name type="scientific">Chelatococcus reniformis</name>
    <dbReference type="NCBI Taxonomy" id="1494448"/>
    <lineage>
        <taxon>Bacteria</taxon>
        <taxon>Pseudomonadati</taxon>
        <taxon>Pseudomonadota</taxon>
        <taxon>Alphaproteobacteria</taxon>
        <taxon>Hyphomicrobiales</taxon>
        <taxon>Chelatococcaceae</taxon>
        <taxon>Chelatococcus</taxon>
    </lineage>
</organism>
<reference evidence="14" key="2">
    <citation type="submission" date="2020-09" db="EMBL/GenBank/DDBJ databases">
        <authorList>
            <person name="Sun Q."/>
            <person name="Zhou Y."/>
        </authorList>
    </citation>
    <scope>NUCLEOTIDE SEQUENCE</scope>
    <source>
        <strain evidence="14">CGMCC 1.12919</strain>
    </source>
</reference>
<feature type="transmembrane region" description="Helical" evidence="12">
    <location>
        <begin position="61"/>
        <end position="88"/>
    </location>
</feature>
<dbReference type="EMBL" id="BMGG01000006">
    <property type="protein sequence ID" value="GGC75637.1"/>
    <property type="molecule type" value="Genomic_DNA"/>
</dbReference>
<keyword evidence="9" id="KW-0902">Two-component regulatory system</keyword>
<keyword evidence="7" id="KW-0067">ATP-binding</keyword>
<dbReference type="InterPro" id="IPR025201">
    <property type="entry name" value="KdpD_TM"/>
</dbReference>
<name>A0A916UKI2_9HYPH</name>
<sequence>MTIQRTTSPDAIPEPDASAGQPSWGVPAAVRYGAALAMTALATALAAGVDSTVAIPNLSLVYVIPVVVAAVAFGLGPSLCAAVLGALAYNYFLTAPRYSLAVDDPANIWSIGLLFLVGCVASAVASTSRHKAVEAAHLKRQAALLQAFGRDVIAADRERAVVAVTASALEALFNVPVVVMRVVEATAEVVETCGGIDPVEAETEAARYTATENRHVHAAVYPYDTSRFDFWPVPAVAGSRFVIGLAFDPADRPAEPGTPVGIVVSLLALALTRQQTAAGPRPGR</sequence>
<reference evidence="14" key="1">
    <citation type="journal article" date="2014" name="Int. J. Syst. Evol. Microbiol.">
        <title>Complete genome sequence of Corynebacterium casei LMG S-19264T (=DSM 44701T), isolated from a smear-ripened cheese.</title>
        <authorList>
            <consortium name="US DOE Joint Genome Institute (JGI-PGF)"/>
            <person name="Walter F."/>
            <person name="Albersmeier A."/>
            <person name="Kalinowski J."/>
            <person name="Ruckert C."/>
        </authorList>
    </citation>
    <scope>NUCLEOTIDE SEQUENCE</scope>
    <source>
        <strain evidence="14">CGMCC 1.12919</strain>
    </source>
</reference>
<dbReference type="GO" id="GO:0005886">
    <property type="term" value="C:plasma membrane"/>
    <property type="evidence" value="ECO:0007669"/>
    <property type="project" value="TreeGrafter"/>
</dbReference>